<accession>A0A1B8GRU3</accession>
<evidence type="ECO:0000313" key="2">
    <source>
        <dbReference type="EMBL" id="OBT98564.1"/>
    </source>
</evidence>
<dbReference type="OrthoDB" id="2906425at2759"/>
<dbReference type="InterPro" id="IPR002575">
    <property type="entry name" value="Aminoglycoside_PTrfase"/>
</dbReference>
<dbReference type="Gene3D" id="3.90.1200.10">
    <property type="match status" value="1"/>
</dbReference>
<keyword evidence="3" id="KW-1185">Reference proteome</keyword>
<dbReference type="RefSeq" id="XP_018132297.1">
    <property type="nucleotide sequence ID" value="XM_018273034.2"/>
</dbReference>
<evidence type="ECO:0000313" key="3">
    <source>
        <dbReference type="Proteomes" id="UP000091956"/>
    </source>
</evidence>
<dbReference type="EMBL" id="KV460216">
    <property type="protein sequence ID" value="OBT98564.1"/>
    <property type="molecule type" value="Genomic_DNA"/>
</dbReference>
<organism evidence="2 3">
    <name type="scientific">Pseudogymnoascus verrucosus</name>
    <dbReference type="NCBI Taxonomy" id="342668"/>
    <lineage>
        <taxon>Eukaryota</taxon>
        <taxon>Fungi</taxon>
        <taxon>Dikarya</taxon>
        <taxon>Ascomycota</taxon>
        <taxon>Pezizomycotina</taxon>
        <taxon>Leotiomycetes</taxon>
        <taxon>Thelebolales</taxon>
        <taxon>Thelebolaceae</taxon>
        <taxon>Pseudogymnoascus</taxon>
    </lineage>
</organism>
<feature type="domain" description="Aminoglycoside phosphotransferase" evidence="1">
    <location>
        <begin position="344"/>
        <end position="517"/>
    </location>
</feature>
<reference evidence="3" key="2">
    <citation type="journal article" date="2018" name="Nat. Commun.">
        <title>Extreme sensitivity to ultraviolet light in the fungal pathogen causing white-nose syndrome of bats.</title>
        <authorList>
            <person name="Palmer J.M."/>
            <person name="Drees K.P."/>
            <person name="Foster J.T."/>
            <person name="Lindner D.L."/>
        </authorList>
    </citation>
    <scope>NUCLEOTIDE SEQUENCE [LARGE SCALE GENOMIC DNA]</scope>
    <source>
        <strain evidence="3">UAMH 10579</strain>
    </source>
</reference>
<proteinExistence type="predicted"/>
<dbReference type="InterPro" id="IPR051678">
    <property type="entry name" value="AGP_Transferase"/>
</dbReference>
<dbReference type="CDD" id="cd05120">
    <property type="entry name" value="APH_ChoK_like"/>
    <property type="match status" value="1"/>
</dbReference>
<gene>
    <name evidence="2" type="ORF">VE01_03547</name>
</gene>
<dbReference type="GeneID" id="28836933"/>
<dbReference type="Proteomes" id="UP000091956">
    <property type="component" value="Unassembled WGS sequence"/>
</dbReference>
<dbReference type="Pfam" id="PF01636">
    <property type="entry name" value="APH"/>
    <property type="match status" value="1"/>
</dbReference>
<dbReference type="SUPFAM" id="SSF56112">
    <property type="entry name" value="Protein kinase-like (PK-like)"/>
    <property type="match status" value="1"/>
</dbReference>
<sequence>MADGTVDTAISAIETADLTAIEHKILVNFVKEAYEPSLAAQEVLDRIRGDDRPVEEALRVLKQDWHELVAVISHQTPFDASLRDLVARRDPARCCVTPPDRQQLDEPEPTFIIPPALSELVDADGAESLLDAFMTPSRVARLQNMVSDRTDPGKLANALLLAPSVQHAFKNGHLQVRIHGAKSWDKLDEDTGKDDLTAKYFIFEIYPEPYDHILLADRSSFCGPGSPYTIALQTEDPKQLPLPSPFLLKTHFKFANALHQFHVEERISGGWGPLQSQCEFTSYFSRSTQLIVRTLWLLVPKFIRITCYRHLLEKGKSKYGHDISDVVQQLPFGLYAKRCTIAGDNEVHALRTLEREAPSILAPLLIDTFTDDSVDWFIMTRVPGTRLESVIHRTSYAERAQLAADLSNILAQMHKIKNTSPYRYSNVSGGSIYDNRLSDNAGPYNSEGDLNMRLLGRTEFMKYLTDEIPTAFSRSHDSVFTHGDLFFSNVLVDGGRLSGIVEGASFMPAYWEFTKAMRTAKSDEAVGIYRGVWGHEFDLELKTERWIWKVFPYGS</sequence>
<dbReference type="InterPro" id="IPR011009">
    <property type="entry name" value="Kinase-like_dom_sf"/>
</dbReference>
<protein>
    <recommendedName>
        <fullName evidence="1">Aminoglycoside phosphotransferase domain-containing protein</fullName>
    </recommendedName>
</protein>
<reference evidence="2 3" key="1">
    <citation type="submission" date="2016-03" db="EMBL/GenBank/DDBJ databases">
        <title>Comparative genomics of Pseudogymnoascus destructans, the fungus causing white-nose syndrome of bats.</title>
        <authorList>
            <person name="Palmer J.M."/>
            <person name="Drees K.P."/>
            <person name="Foster J.T."/>
            <person name="Lindner D.L."/>
        </authorList>
    </citation>
    <scope>NUCLEOTIDE SEQUENCE [LARGE SCALE GENOMIC DNA]</scope>
    <source>
        <strain evidence="2 3">UAMH 10579</strain>
    </source>
</reference>
<dbReference type="STRING" id="342668.A0A1B8GRU3"/>
<dbReference type="PANTHER" id="PTHR21310:SF58">
    <property type="entry name" value="AMINOGLYCOSIDE PHOSPHOTRANSFERASE DOMAIN-CONTAINING PROTEIN"/>
    <property type="match status" value="1"/>
</dbReference>
<evidence type="ECO:0000259" key="1">
    <source>
        <dbReference type="Pfam" id="PF01636"/>
    </source>
</evidence>
<dbReference type="PANTHER" id="PTHR21310">
    <property type="entry name" value="AMINOGLYCOSIDE PHOSPHOTRANSFERASE-RELATED-RELATED"/>
    <property type="match status" value="1"/>
</dbReference>
<dbReference type="AlphaFoldDB" id="A0A1B8GRU3"/>
<name>A0A1B8GRU3_9PEZI</name>